<gene>
    <name evidence="2" type="ORF">BT63DRAFT_412524</name>
</gene>
<evidence type="ECO:0000259" key="1">
    <source>
        <dbReference type="PROSITE" id="PS50177"/>
    </source>
</evidence>
<protein>
    <submittedName>
        <fullName evidence="2">NTF2-like protein</fullName>
    </submittedName>
</protein>
<reference evidence="2" key="1">
    <citation type="journal article" date="2020" name="Stud. Mycol.">
        <title>101 Dothideomycetes genomes: a test case for predicting lifestyles and emergence of pathogens.</title>
        <authorList>
            <person name="Haridas S."/>
            <person name="Albert R."/>
            <person name="Binder M."/>
            <person name="Bloem J."/>
            <person name="Labutti K."/>
            <person name="Salamov A."/>
            <person name="Andreopoulos B."/>
            <person name="Baker S."/>
            <person name="Barry K."/>
            <person name="Bills G."/>
            <person name="Bluhm B."/>
            <person name="Cannon C."/>
            <person name="Castanera R."/>
            <person name="Culley D."/>
            <person name="Daum C."/>
            <person name="Ezra D."/>
            <person name="Gonzalez J."/>
            <person name="Henrissat B."/>
            <person name="Kuo A."/>
            <person name="Liang C."/>
            <person name="Lipzen A."/>
            <person name="Lutzoni F."/>
            <person name="Magnuson J."/>
            <person name="Mondo S."/>
            <person name="Nolan M."/>
            <person name="Ohm R."/>
            <person name="Pangilinan J."/>
            <person name="Park H.-J."/>
            <person name="Ramirez L."/>
            <person name="Alfaro M."/>
            <person name="Sun H."/>
            <person name="Tritt A."/>
            <person name="Yoshinaga Y."/>
            <person name="Zwiers L.-H."/>
            <person name="Turgeon B."/>
            <person name="Goodwin S."/>
            <person name="Spatafora J."/>
            <person name="Crous P."/>
            <person name="Grigoriev I."/>
        </authorList>
    </citation>
    <scope>NUCLEOTIDE SEQUENCE</scope>
    <source>
        <strain evidence="2">CBS 115976</strain>
    </source>
</reference>
<dbReference type="InterPro" id="IPR045875">
    <property type="entry name" value="NTF2"/>
</dbReference>
<evidence type="ECO:0000313" key="3">
    <source>
        <dbReference type="Proteomes" id="UP000799302"/>
    </source>
</evidence>
<accession>A0A6A6UGV8</accession>
<dbReference type="InterPro" id="IPR032710">
    <property type="entry name" value="NTF2-like_dom_sf"/>
</dbReference>
<sequence>MPPGRPDPDLTAADAATTFATNYYNALRDSRSAIKNYYCEPAADSAIKVPRIIWNGNEIPDVDAMQKLFVDEMPPTFYEVQAVDAQVLNSRYFPDLGSDRNISIAVTVAGFLRLEHPKTGPLHEFSENFILIPNRAKLMNKGVGQSKRDWLIQNQIFRYVVTHDPIETAGWTTTMEVDAS</sequence>
<dbReference type="OrthoDB" id="25408at2759"/>
<dbReference type="EMBL" id="MU004233">
    <property type="protein sequence ID" value="KAF2671499.1"/>
    <property type="molecule type" value="Genomic_DNA"/>
</dbReference>
<keyword evidence="3" id="KW-1185">Reference proteome</keyword>
<name>A0A6A6UGV8_9PEZI</name>
<dbReference type="Proteomes" id="UP000799302">
    <property type="component" value="Unassembled WGS sequence"/>
</dbReference>
<dbReference type="AlphaFoldDB" id="A0A6A6UGV8"/>
<dbReference type="GO" id="GO:0006913">
    <property type="term" value="P:nucleocytoplasmic transport"/>
    <property type="evidence" value="ECO:0007669"/>
    <property type="project" value="InterPro"/>
</dbReference>
<dbReference type="InterPro" id="IPR018222">
    <property type="entry name" value="Nuclear_transport_factor_2_euk"/>
</dbReference>
<organism evidence="2 3">
    <name type="scientific">Microthyrium microscopicum</name>
    <dbReference type="NCBI Taxonomy" id="703497"/>
    <lineage>
        <taxon>Eukaryota</taxon>
        <taxon>Fungi</taxon>
        <taxon>Dikarya</taxon>
        <taxon>Ascomycota</taxon>
        <taxon>Pezizomycotina</taxon>
        <taxon>Dothideomycetes</taxon>
        <taxon>Dothideomycetes incertae sedis</taxon>
        <taxon>Microthyriales</taxon>
        <taxon>Microthyriaceae</taxon>
        <taxon>Microthyrium</taxon>
    </lineage>
</organism>
<evidence type="ECO:0000313" key="2">
    <source>
        <dbReference type="EMBL" id="KAF2671499.1"/>
    </source>
</evidence>
<dbReference type="Gene3D" id="3.10.450.50">
    <property type="match status" value="1"/>
</dbReference>
<proteinExistence type="predicted"/>
<dbReference type="PANTHER" id="PTHR12612">
    <property type="entry name" value="NUCLEAR TRANSPORT FACTOR 2"/>
    <property type="match status" value="1"/>
</dbReference>
<feature type="domain" description="NTF2" evidence="1">
    <location>
        <begin position="15"/>
        <end position="159"/>
    </location>
</feature>
<dbReference type="PROSITE" id="PS50177">
    <property type="entry name" value="NTF2_DOMAIN"/>
    <property type="match status" value="1"/>
</dbReference>
<dbReference type="SUPFAM" id="SSF54427">
    <property type="entry name" value="NTF2-like"/>
    <property type="match status" value="1"/>
</dbReference>